<evidence type="ECO:0000313" key="5">
    <source>
        <dbReference type="Proteomes" id="UP000220768"/>
    </source>
</evidence>
<evidence type="ECO:0000259" key="2">
    <source>
        <dbReference type="Pfam" id="PF03428"/>
    </source>
</evidence>
<dbReference type="RefSeq" id="WP_097615830.1">
    <property type="nucleotide sequence ID" value="NZ_NWSV01000041.1"/>
</dbReference>
<dbReference type="InterPro" id="IPR021760">
    <property type="entry name" value="RepC_C"/>
</dbReference>
<dbReference type="SUPFAM" id="SSF46785">
    <property type="entry name" value="Winged helix' DNA-binding domain"/>
    <property type="match status" value="1"/>
</dbReference>
<dbReference type="Pfam" id="PF11800">
    <property type="entry name" value="RP-C_C"/>
    <property type="match status" value="1"/>
</dbReference>
<feature type="region of interest" description="Disordered" evidence="1">
    <location>
        <begin position="246"/>
        <end position="309"/>
    </location>
</feature>
<organism evidence="4 5">
    <name type="scientific">Rhizobium chutanense</name>
    <dbReference type="NCBI Taxonomy" id="2035448"/>
    <lineage>
        <taxon>Bacteria</taxon>
        <taxon>Pseudomonadati</taxon>
        <taxon>Pseudomonadota</taxon>
        <taxon>Alphaproteobacteria</taxon>
        <taxon>Hyphomicrobiales</taxon>
        <taxon>Rhizobiaceae</taxon>
        <taxon>Rhizobium/Agrobacterium group</taxon>
        <taxon>Rhizobium</taxon>
    </lineage>
</organism>
<dbReference type="NCBIfam" id="NF040974">
    <property type="entry name" value="RepABC_RepC"/>
    <property type="match status" value="1"/>
</dbReference>
<dbReference type="AlphaFoldDB" id="A0A2A6J2U0"/>
<dbReference type="InterPro" id="IPR047611">
    <property type="entry name" value="RepABC_RepC"/>
</dbReference>
<dbReference type="Pfam" id="PF03428">
    <property type="entry name" value="RP-C"/>
    <property type="match status" value="1"/>
</dbReference>
<evidence type="ECO:0000313" key="4">
    <source>
        <dbReference type="EMBL" id="PDT00321.1"/>
    </source>
</evidence>
<dbReference type="NCBIfam" id="NF010396">
    <property type="entry name" value="PRK13824.1"/>
    <property type="match status" value="1"/>
</dbReference>
<dbReference type="InterPro" id="IPR036390">
    <property type="entry name" value="WH_DNA-bd_sf"/>
</dbReference>
<sequence>MESETVTTPFGRRPMTLALLLKQRRGEAIAAGTTRNKWKLFRSVCEARAGLGVTDRALTVLDALLTFYPEDELSSEKPLVVFPSNAQLSLRARGMAPATLRRHLAVLVEAGLISRKDSPNGKRYVRRGREGGIDEAYGFSLAPLLARASEIEAIAAGIAAGRQMLRAMKERLTICRRDIAKLLAAAVEEAIPGDWERMSLMFETVLQRLPRAATIETLTPILEELETIRENIINLLELHEKMQVASTSESQIERHIQNSHTESLSESEPGLETGQGATTAGPADRDQQLGTKPDNGGLKGRTNAGKGSSFAVRSRAGELKSFPLATVLQACPDIADYGPGGRIGSWRDMTTAAIVVRSMLAVSSSAYEAAATVMGPENAATVMACILQRGGCINSAGGYLRDLTRRAERGEFALGPMLMALLRVNSPGSVVASRSASGKSLEGLLGEPG</sequence>
<dbReference type="Proteomes" id="UP000220768">
    <property type="component" value="Unassembled WGS sequence"/>
</dbReference>
<feature type="domain" description="Plasmid replication protein C C-terminal" evidence="3">
    <location>
        <begin position="323"/>
        <end position="423"/>
    </location>
</feature>
<evidence type="ECO:0000256" key="1">
    <source>
        <dbReference type="SAM" id="MobiDB-lite"/>
    </source>
</evidence>
<protein>
    <submittedName>
        <fullName evidence="4">Replication initiation protein RepC</fullName>
    </submittedName>
</protein>
<gene>
    <name evidence="4" type="ORF">CO666_31335</name>
</gene>
<accession>A0A2A6J2U0</accession>
<reference evidence="4 5" key="1">
    <citation type="submission" date="2017-09" db="EMBL/GenBank/DDBJ databases">
        <title>Comparative genomics of rhizobia isolated from Phaseolus vulgaris in China.</title>
        <authorList>
            <person name="Tong W."/>
        </authorList>
    </citation>
    <scope>NUCLEOTIDE SEQUENCE [LARGE SCALE GENOMIC DNA]</scope>
    <source>
        <strain evidence="4 5">C5</strain>
    </source>
</reference>
<name>A0A2A6J2U0_9HYPH</name>
<proteinExistence type="predicted"/>
<evidence type="ECO:0000259" key="3">
    <source>
        <dbReference type="Pfam" id="PF11800"/>
    </source>
</evidence>
<dbReference type="EMBL" id="NWSV01000041">
    <property type="protein sequence ID" value="PDT00321.1"/>
    <property type="molecule type" value="Genomic_DNA"/>
</dbReference>
<feature type="domain" description="Plasmid replication protein C N-terminal" evidence="2">
    <location>
        <begin position="13"/>
        <end position="186"/>
    </location>
</feature>
<comment type="caution">
    <text evidence="4">The sequence shown here is derived from an EMBL/GenBank/DDBJ whole genome shotgun (WGS) entry which is preliminary data.</text>
</comment>
<dbReference type="InterPro" id="IPR005090">
    <property type="entry name" value="RepC_N"/>
</dbReference>
<keyword evidence="5" id="KW-1185">Reference proteome</keyword>